<evidence type="ECO:0000313" key="4">
    <source>
        <dbReference type="EMBL" id="RIV40370.1"/>
    </source>
</evidence>
<dbReference type="PANTHER" id="PTHR11014:SF63">
    <property type="entry name" value="METALLOPEPTIDASE, PUTATIVE (AFU_ORTHOLOGUE AFUA_6G09600)-RELATED"/>
    <property type="match status" value="1"/>
</dbReference>
<dbReference type="SUPFAM" id="SSF53187">
    <property type="entry name" value="Zn-dependent exopeptidases"/>
    <property type="match status" value="1"/>
</dbReference>
<dbReference type="Gene3D" id="3.40.630.10">
    <property type="entry name" value="Zn peptidases"/>
    <property type="match status" value="1"/>
</dbReference>
<dbReference type="NCBIfam" id="TIGR01891">
    <property type="entry name" value="amidohydrolases"/>
    <property type="match status" value="1"/>
</dbReference>
<keyword evidence="2" id="KW-0464">Manganese</keyword>
<dbReference type="RefSeq" id="WP_119573664.1">
    <property type="nucleotide sequence ID" value="NZ_QXEC01000003.1"/>
</dbReference>
<proteinExistence type="predicted"/>
<feature type="binding site" evidence="2">
    <location>
        <position position="115"/>
    </location>
    <ligand>
        <name>Mn(2+)</name>
        <dbReference type="ChEBI" id="CHEBI:29035"/>
        <label>2</label>
    </ligand>
</feature>
<evidence type="ECO:0000256" key="2">
    <source>
        <dbReference type="PIRSR" id="PIRSR005962-1"/>
    </source>
</evidence>
<dbReference type="GO" id="GO:0019877">
    <property type="term" value="P:diaminopimelate biosynthetic process"/>
    <property type="evidence" value="ECO:0007669"/>
    <property type="project" value="UniProtKB-ARBA"/>
</dbReference>
<dbReference type="InterPro" id="IPR002933">
    <property type="entry name" value="Peptidase_M20"/>
</dbReference>
<dbReference type="OrthoDB" id="9777385at2"/>
<dbReference type="GO" id="GO:0050118">
    <property type="term" value="F:N-acetyldiaminopimelate deacetylase activity"/>
    <property type="evidence" value="ECO:0007669"/>
    <property type="project" value="UniProtKB-ARBA"/>
</dbReference>
<dbReference type="EMBL" id="QXEC01000003">
    <property type="protein sequence ID" value="RIV40370.1"/>
    <property type="molecule type" value="Genomic_DNA"/>
</dbReference>
<organism evidence="4 5">
    <name type="scientific">Micromonospora radicis</name>
    <dbReference type="NCBI Taxonomy" id="1894971"/>
    <lineage>
        <taxon>Bacteria</taxon>
        <taxon>Bacillati</taxon>
        <taxon>Actinomycetota</taxon>
        <taxon>Actinomycetes</taxon>
        <taxon>Micromonosporales</taxon>
        <taxon>Micromonosporaceae</taxon>
        <taxon>Micromonospora</taxon>
    </lineage>
</organism>
<evidence type="ECO:0000259" key="3">
    <source>
        <dbReference type="Pfam" id="PF07687"/>
    </source>
</evidence>
<dbReference type="Gene3D" id="3.30.70.360">
    <property type="match status" value="1"/>
</dbReference>
<dbReference type="InterPro" id="IPR017439">
    <property type="entry name" value="Amidohydrolase"/>
</dbReference>
<gene>
    <name evidence="4" type="ORF">D2L64_05940</name>
</gene>
<dbReference type="PANTHER" id="PTHR11014">
    <property type="entry name" value="PEPTIDASE M20 FAMILY MEMBER"/>
    <property type="match status" value="1"/>
</dbReference>
<dbReference type="Pfam" id="PF01546">
    <property type="entry name" value="Peptidase_M20"/>
    <property type="match status" value="1"/>
</dbReference>
<reference evidence="4 5" key="1">
    <citation type="submission" date="2018-08" db="EMBL/GenBank/DDBJ databases">
        <title>Jishengella sp. nov., isolated from a root of Azadirachta indica A. Juss. var. siamensis Valenton.</title>
        <authorList>
            <person name="Kuncharoen N."/>
            <person name="Tanasupawat S."/>
            <person name="Kudo T."/>
            <person name="Ohkuma M."/>
        </authorList>
    </citation>
    <scope>NUCLEOTIDE SEQUENCE [LARGE SCALE GENOMIC DNA]</scope>
    <source>
        <strain evidence="4 5">AZ1-13</strain>
    </source>
</reference>
<comment type="cofactor">
    <cofactor evidence="2">
        <name>Mn(2+)</name>
        <dbReference type="ChEBI" id="CHEBI:29035"/>
    </cofactor>
    <text evidence="2">The Mn(2+) ion enhances activity.</text>
</comment>
<sequence length="420" mass="43083">MKSAAELLSGVSAVLQEAAVFYLDLHAHPDLSGAEARTAGKLAERLHRAGYAVSTGIGGHGVVGILRNGAGPTVLLRAELDALPVKEETGLPYASGEVATGADGRQVPVMHACGHDLHLACLAGAASVLAAERAHWRGTVAVVGQPAEETLEGARAMLSAGLYHLTGRPDVVLAQHSAPFLAGMLAFGAGPVMAGSVSLDITILGRGGHAATPHLTVDPVVIAAAVVLRLQTVVSREVDPAEQVVLTVGSLRAGETGNVIPAEAVIGLTIRAFDPATLDRVVAAVTRIVRAECVASGADREPQIRRVSSSPVNLPDAEATAVVRAAHEATFGAARIATWPRATATEDFPLFGDAGSDVHGHCGVPTVYWLLGVASPRQWSTATTVPVPANHSPVFAPHVALALPTGISAMTLAALAHLRR</sequence>
<dbReference type="Pfam" id="PF07687">
    <property type="entry name" value="M20_dimer"/>
    <property type="match status" value="1"/>
</dbReference>
<dbReference type="GO" id="GO:0046872">
    <property type="term" value="F:metal ion binding"/>
    <property type="evidence" value="ECO:0007669"/>
    <property type="project" value="UniProtKB-KW"/>
</dbReference>
<dbReference type="InterPro" id="IPR036264">
    <property type="entry name" value="Bact_exopeptidase_dim_dom"/>
</dbReference>
<feature type="binding site" evidence="2">
    <location>
        <position position="176"/>
    </location>
    <ligand>
        <name>Mn(2+)</name>
        <dbReference type="ChEBI" id="CHEBI:29035"/>
        <label>2</label>
    </ligand>
</feature>
<dbReference type="FunFam" id="3.30.70.360:FF:000001">
    <property type="entry name" value="N-acetyldiaminopimelate deacetylase"/>
    <property type="match status" value="1"/>
</dbReference>
<dbReference type="PIRSF" id="PIRSF005962">
    <property type="entry name" value="Pept_M20D_amidohydro"/>
    <property type="match status" value="1"/>
</dbReference>
<dbReference type="SUPFAM" id="SSF55031">
    <property type="entry name" value="Bacterial exopeptidase dimerisation domain"/>
    <property type="match status" value="1"/>
</dbReference>
<dbReference type="AlphaFoldDB" id="A0A418MYR9"/>
<keyword evidence="1 4" id="KW-0378">Hydrolase</keyword>
<protein>
    <submittedName>
        <fullName evidence="4">Amidohydrolase</fullName>
    </submittedName>
</protein>
<accession>A0A418MYR9</accession>
<dbReference type="Proteomes" id="UP000283832">
    <property type="component" value="Unassembled WGS sequence"/>
</dbReference>
<feature type="binding site" evidence="2">
    <location>
        <position position="149"/>
    </location>
    <ligand>
        <name>Mn(2+)</name>
        <dbReference type="ChEBI" id="CHEBI:29035"/>
        <label>2</label>
    </ligand>
</feature>
<comment type="caution">
    <text evidence="4">The sequence shown here is derived from an EMBL/GenBank/DDBJ whole genome shotgun (WGS) entry which is preliminary data.</text>
</comment>
<feature type="binding site" evidence="2">
    <location>
        <position position="113"/>
    </location>
    <ligand>
        <name>Mn(2+)</name>
        <dbReference type="ChEBI" id="CHEBI:29035"/>
        <label>2</label>
    </ligand>
</feature>
<name>A0A418MYR9_9ACTN</name>
<keyword evidence="5" id="KW-1185">Reference proteome</keyword>
<evidence type="ECO:0000313" key="5">
    <source>
        <dbReference type="Proteomes" id="UP000283832"/>
    </source>
</evidence>
<feature type="domain" description="Peptidase M20 dimerisation" evidence="3">
    <location>
        <begin position="195"/>
        <end position="293"/>
    </location>
</feature>
<evidence type="ECO:0000256" key="1">
    <source>
        <dbReference type="ARBA" id="ARBA00022801"/>
    </source>
</evidence>
<dbReference type="InterPro" id="IPR011650">
    <property type="entry name" value="Peptidase_M20_dimer"/>
</dbReference>
<keyword evidence="2" id="KW-0479">Metal-binding</keyword>